<feature type="domain" description="SGNH hydrolase-type esterase" evidence="2">
    <location>
        <begin position="71"/>
        <end position="227"/>
    </location>
</feature>
<keyword evidence="1" id="KW-0472">Membrane</keyword>
<organism evidence="3 4">
    <name type="scientific">Paenisporosarcina antarctica</name>
    <dbReference type="NCBI Taxonomy" id="417367"/>
    <lineage>
        <taxon>Bacteria</taxon>
        <taxon>Bacillati</taxon>
        <taxon>Bacillota</taxon>
        <taxon>Bacilli</taxon>
        <taxon>Bacillales</taxon>
        <taxon>Caryophanaceae</taxon>
        <taxon>Paenisporosarcina</taxon>
    </lineage>
</organism>
<evidence type="ECO:0000313" key="3">
    <source>
        <dbReference type="EMBL" id="QBP41888.1"/>
    </source>
</evidence>
<keyword evidence="1" id="KW-0812">Transmembrane</keyword>
<accession>A0A4P7A004</accession>
<reference evidence="3 4" key="1">
    <citation type="submission" date="2019-03" db="EMBL/GenBank/DDBJ databases">
        <title>Complete genome sequence of Paenisporosarcina antarctica CGMCC 1.6503T.</title>
        <authorList>
            <person name="Rong J.-C."/>
            <person name="Chi N.-Y."/>
            <person name="Zhang Q.-F."/>
        </authorList>
    </citation>
    <scope>NUCLEOTIDE SEQUENCE [LARGE SCALE GENOMIC DNA]</scope>
    <source>
        <strain evidence="3 4">CGMCC 1.6503</strain>
    </source>
</reference>
<dbReference type="OrthoDB" id="2513075at2"/>
<dbReference type="KEGG" id="panc:E2636_12330"/>
<dbReference type="InterPro" id="IPR036514">
    <property type="entry name" value="SGNH_hydro_sf"/>
</dbReference>
<dbReference type="AlphaFoldDB" id="A0A4P7A004"/>
<protein>
    <submittedName>
        <fullName evidence="3">Lysophospholipase</fullName>
    </submittedName>
</protein>
<name>A0A4P7A004_9BACL</name>
<feature type="transmembrane region" description="Helical" evidence="1">
    <location>
        <begin position="6"/>
        <end position="27"/>
    </location>
</feature>
<dbReference type="Proteomes" id="UP000294292">
    <property type="component" value="Chromosome"/>
</dbReference>
<dbReference type="RefSeq" id="WP_134210459.1">
    <property type="nucleotide sequence ID" value="NZ_CP038015.1"/>
</dbReference>
<dbReference type="PANTHER" id="PTHR30383:SF5">
    <property type="entry name" value="SGNH HYDROLASE-TYPE ESTERASE DOMAIN-CONTAINING PROTEIN"/>
    <property type="match status" value="1"/>
</dbReference>
<evidence type="ECO:0000259" key="2">
    <source>
        <dbReference type="Pfam" id="PF13472"/>
    </source>
</evidence>
<dbReference type="EMBL" id="CP038015">
    <property type="protein sequence ID" value="QBP41888.1"/>
    <property type="molecule type" value="Genomic_DNA"/>
</dbReference>
<dbReference type="Pfam" id="PF13472">
    <property type="entry name" value="Lipase_GDSL_2"/>
    <property type="match status" value="1"/>
</dbReference>
<dbReference type="PANTHER" id="PTHR30383">
    <property type="entry name" value="THIOESTERASE 1/PROTEASE 1/LYSOPHOSPHOLIPASE L1"/>
    <property type="match status" value="1"/>
</dbReference>
<dbReference type="GO" id="GO:0004622">
    <property type="term" value="F:phosphatidylcholine lysophospholipase activity"/>
    <property type="evidence" value="ECO:0007669"/>
    <property type="project" value="TreeGrafter"/>
</dbReference>
<sequence>MKKLRVLLTLSLSFNLIFVAFIGFVIFKKGQLNLFTNQLSDIPTVQEYPDYYLLKKDVFESSDTTNIDKVFVGDSISDYGDFPEYFSEEVVLNRGISNDNAKGVLNRIDEVVNRNPKEVYIMIGINDILHGTDIIVFEENVKSIVQAFDQSSSKVIVQSILPVNNDIFKYELPNDDVAKFNEVLKKIAQENDTSYIDLHPYFIDENGELKKEYTFDGIHLNGNGYQVWIDVLASR</sequence>
<dbReference type="InterPro" id="IPR013830">
    <property type="entry name" value="SGNH_hydro"/>
</dbReference>
<keyword evidence="4" id="KW-1185">Reference proteome</keyword>
<dbReference type="SUPFAM" id="SSF52266">
    <property type="entry name" value="SGNH hydrolase"/>
    <property type="match status" value="1"/>
</dbReference>
<dbReference type="Gene3D" id="3.40.50.1110">
    <property type="entry name" value="SGNH hydrolase"/>
    <property type="match status" value="1"/>
</dbReference>
<evidence type="ECO:0000313" key="4">
    <source>
        <dbReference type="Proteomes" id="UP000294292"/>
    </source>
</evidence>
<gene>
    <name evidence="3" type="ORF">E2636_12330</name>
</gene>
<proteinExistence type="predicted"/>
<evidence type="ECO:0000256" key="1">
    <source>
        <dbReference type="SAM" id="Phobius"/>
    </source>
</evidence>
<keyword evidence="1" id="KW-1133">Transmembrane helix</keyword>
<dbReference type="InterPro" id="IPR051532">
    <property type="entry name" value="Ester_Hydrolysis_Enzymes"/>
</dbReference>